<keyword evidence="2" id="KW-0479">Metal-binding</keyword>
<dbReference type="GO" id="GO:0006351">
    <property type="term" value="P:DNA-templated transcription"/>
    <property type="evidence" value="ECO:0007669"/>
    <property type="project" value="InterPro"/>
</dbReference>
<dbReference type="AlphaFoldDB" id="A0A9P6L844"/>
<keyword evidence="4" id="KW-0175">Coiled coil</keyword>
<dbReference type="InterPro" id="IPR001138">
    <property type="entry name" value="Zn2Cys6_DnaBD"/>
</dbReference>
<dbReference type="InterPro" id="IPR036864">
    <property type="entry name" value="Zn2-C6_fun-type_DNA-bd_sf"/>
</dbReference>
<dbReference type="Gene3D" id="4.10.240.10">
    <property type="entry name" value="Zn(2)-C6 fungal-type DNA-binding domain"/>
    <property type="match status" value="1"/>
</dbReference>
<evidence type="ECO:0000256" key="3">
    <source>
        <dbReference type="ARBA" id="ARBA00023242"/>
    </source>
</evidence>
<evidence type="ECO:0000313" key="8">
    <source>
        <dbReference type="Proteomes" id="UP000736335"/>
    </source>
</evidence>
<feature type="domain" description="Zn(2)-C6 fungal-type" evidence="6">
    <location>
        <begin position="32"/>
        <end position="61"/>
    </location>
</feature>
<dbReference type="SMART" id="SM00066">
    <property type="entry name" value="GAL4"/>
    <property type="match status" value="1"/>
</dbReference>
<dbReference type="OrthoDB" id="424974at2759"/>
<organism evidence="7 8">
    <name type="scientific">Thelephora terrestris</name>
    <dbReference type="NCBI Taxonomy" id="56493"/>
    <lineage>
        <taxon>Eukaryota</taxon>
        <taxon>Fungi</taxon>
        <taxon>Dikarya</taxon>
        <taxon>Basidiomycota</taxon>
        <taxon>Agaricomycotina</taxon>
        <taxon>Agaricomycetes</taxon>
        <taxon>Thelephorales</taxon>
        <taxon>Thelephoraceae</taxon>
        <taxon>Thelephora</taxon>
    </lineage>
</organism>
<dbReference type="PROSITE" id="PS50048">
    <property type="entry name" value="ZN2_CY6_FUNGAL_2"/>
    <property type="match status" value="1"/>
</dbReference>
<comment type="subcellular location">
    <subcellularLocation>
        <location evidence="1">Nucleus</location>
    </subcellularLocation>
</comment>
<protein>
    <recommendedName>
        <fullName evidence="6">Zn(2)-C6 fungal-type domain-containing protein</fullName>
    </recommendedName>
</protein>
<name>A0A9P6L844_9AGAM</name>
<dbReference type="CDD" id="cd00067">
    <property type="entry name" value="GAL4"/>
    <property type="match status" value="1"/>
</dbReference>
<dbReference type="GO" id="GO:0005634">
    <property type="term" value="C:nucleus"/>
    <property type="evidence" value="ECO:0007669"/>
    <property type="project" value="UniProtKB-SubCell"/>
</dbReference>
<dbReference type="PROSITE" id="PS00463">
    <property type="entry name" value="ZN2_CY6_FUNGAL_1"/>
    <property type="match status" value="1"/>
</dbReference>
<feature type="coiled-coil region" evidence="4">
    <location>
        <begin position="79"/>
        <end position="106"/>
    </location>
</feature>
<evidence type="ECO:0000256" key="5">
    <source>
        <dbReference type="SAM" id="MobiDB-lite"/>
    </source>
</evidence>
<accession>A0A9P6L844</accession>
<dbReference type="GO" id="GO:0003677">
    <property type="term" value="F:DNA binding"/>
    <property type="evidence" value="ECO:0007669"/>
    <property type="project" value="InterPro"/>
</dbReference>
<evidence type="ECO:0000256" key="2">
    <source>
        <dbReference type="ARBA" id="ARBA00022723"/>
    </source>
</evidence>
<feature type="region of interest" description="Disordered" evidence="5">
    <location>
        <begin position="1"/>
        <end position="26"/>
    </location>
</feature>
<dbReference type="Proteomes" id="UP000736335">
    <property type="component" value="Unassembled WGS sequence"/>
</dbReference>
<dbReference type="GO" id="GO:0000981">
    <property type="term" value="F:DNA-binding transcription factor activity, RNA polymerase II-specific"/>
    <property type="evidence" value="ECO:0007669"/>
    <property type="project" value="InterPro"/>
</dbReference>
<keyword evidence="8" id="KW-1185">Reference proteome</keyword>
<evidence type="ECO:0000256" key="1">
    <source>
        <dbReference type="ARBA" id="ARBA00004123"/>
    </source>
</evidence>
<keyword evidence="3" id="KW-0539">Nucleus</keyword>
<feature type="compositionally biased region" description="Polar residues" evidence="5">
    <location>
        <begin position="1"/>
        <end position="21"/>
    </location>
</feature>
<dbReference type="GO" id="GO:0008270">
    <property type="term" value="F:zinc ion binding"/>
    <property type="evidence" value="ECO:0007669"/>
    <property type="project" value="InterPro"/>
</dbReference>
<gene>
    <name evidence="7" type="ORF">BJ322DRAFT_1058670</name>
</gene>
<dbReference type="SMART" id="SM00906">
    <property type="entry name" value="Fungal_trans"/>
    <property type="match status" value="1"/>
</dbReference>
<sequence>MNPKSEPQSPTSILSPTSPVRTSMGDRRGALSCAECRRSKLKCDRAVPCSSCVRRGCSELCPDRTLTATKGNKVLMAHAQRLEVEVKMMRSKVKHLEEALANARASGSRDDTDIFSPSSPTMPGAFEDVEEVAESIGSFSIGSDGAGKYHGRFAGSEYLSRLVWSDEDKHENRLPKSLRSHLLGLSPEIAELAIAAPYGVKGCGYEKSIFVPYIPPYQRAQRLVQLYYEKAAWMYRPILRPEFDSAILNTLYDQEGRPCVESLHPHRISTFFIALSLGAHYEQESAVGESDSEIYNLLALAALSLSSIIHEVTCSALQALFLIIQYHYFTDPGTDETRWLLFGALCRAAQIVGLQRDSAPWNLDPQEVQRRRTLFWEMYTWDSWASFVNARPGAFRLEDTDCKFPDDDGFVHPDGQVEHSYHGWKFRYSAACLAPTVKFASSLKTPEYAQFLELDRRIRTFPLPNHLQSPLDESPEGWADDPSLAMQQYGVVCERESNLLYLHRAYFVKAIRHPSRNPLGHKYSPSVRAAYGSARRLISSLRGVYAKHPQLTATIWFFWSAVFSACYILGGIVVESPGCPLAPAALAELERAITFYEEGSTTRIPSTTTMLERLRDRAKIAFAQCQSGHGPQTAVDESEFPDDVAVISGRASVINRAGSSQSPNSTSRLSESPQSMPMGISTTSPNTSPVVSDARVYNSHGNVNMSDVMQDFGLDYYNPTHNSSHPHQHPQYMNGANNVNGVGGVNGTNGVGVNGIGGMNMNGMDGVMSHGSGGMLQSPPPHLSLDQMYNDPHSQQLYTMDTHPQYHQQDYGHSQVAALPLHGPGGREEIWMNFMHQLTTPDGHAQHNGYQPQMGHLA</sequence>
<dbReference type="EMBL" id="WIUZ02000006">
    <property type="protein sequence ID" value="KAF9786278.1"/>
    <property type="molecule type" value="Genomic_DNA"/>
</dbReference>
<evidence type="ECO:0000259" key="6">
    <source>
        <dbReference type="PROSITE" id="PS50048"/>
    </source>
</evidence>
<dbReference type="CDD" id="cd12148">
    <property type="entry name" value="fungal_TF_MHR"/>
    <property type="match status" value="1"/>
</dbReference>
<reference evidence="7" key="2">
    <citation type="submission" date="2020-11" db="EMBL/GenBank/DDBJ databases">
        <authorList>
            <consortium name="DOE Joint Genome Institute"/>
            <person name="Kuo A."/>
            <person name="Miyauchi S."/>
            <person name="Kiss E."/>
            <person name="Drula E."/>
            <person name="Kohler A."/>
            <person name="Sanchez-Garcia M."/>
            <person name="Andreopoulos B."/>
            <person name="Barry K.W."/>
            <person name="Bonito G."/>
            <person name="Buee M."/>
            <person name="Carver A."/>
            <person name="Chen C."/>
            <person name="Cichocki N."/>
            <person name="Clum A."/>
            <person name="Culley D."/>
            <person name="Crous P.W."/>
            <person name="Fauchery L."/>
            <person name="Girlanda M."/>
            <person name="Hayes R."/>
            <person name="Keri Z."/>
            <person name="Labutti K."/>
            <person name="Lipzen A."/>
            <person name="Lombard V."/>
            <person name="Magnuson J."/>
            <person name="Maillard F."/>
            <person name="Morin E."/>
            <person name="Murat C."/>
            <person name="Nolan M."/>
            <person name="Ohm R."/>
            <person name="Pangilinan J."/>
            <person name="Pereira M."/>
            <person name="Perotto S."/>
            <person name="Peter M."/>
            <person name="Riley R."/>
            <person name="Sitrit Y."/>
            <person name="Stielow B."/>
            <person name="Szollosi G."/>
            <person name="Zifcakova L."/>
            <person name="Stursova M."/>
            <person name="Spatafora J.W."/>
            <person name="Tedersoo L."/>
            <person name="Vaario L.-M."/>
            <person name="Yamada A."/>
            <person name="Yan M."/>
            <person name="Wang P."/>
            <person name="Xu J."/>
            <person name="Bruns T."/>
            <person name="Baldrian P."/>
            <person name="Vilgalys R."/>
            <person name="Henrissat B."/>
            <person name="Grigoriev I.V."/>
            <person name="Hibbett D."/>
            <person name="Nagy L.G."/>
            <person name="Martin F.M."/>
        </authorList>
    </citation>
    <scope>NUCLEOTIDE SEQUENCE</scope>
    <source>
        <strain evidence="7">UH-Tt-Lm1</strain>
    </source>
</reference>
<dbReference type="Pfam" id="PF04082">
    <property type="entry name" value="Fungal_trans"/>
    <property type="match status" value="1"/>
</dbReference>
<dbReference type="SUPFAM" id="SSF57701">
    <property type="entry name" value="Zn2/Cys6 DNA-binding domain"/>
    <property type="match status" value="1"/>
</dbReference>
<dbReference type="InterPro" id="IPR050613">
    <property type="entry name" value="Sec_Metabolite_Reg"/>
</dbReference>
<dbReference type="InterPro" id="IPR007219">
    <property type="entry name" value="XnlR_reg_dom"/>
</dbReference>
<dbReference type="PANTHER" id="PTHR31001">
    <property type="entry name" value="UNCHARACTERIZED TRANSCRIPTIONAL REGULATORY PROTEIN"/>
    <property type="match status" value="1"/>
</dbReference>
<dbReference type="PANTHER" id="PTHR31001:SF56">
    <property type="entry name" value="ZN(2)-C6 FUNGAL-TYPE DOMAIN-CONTAINING PROTEIN"/>
    <property type="match status" value="1"/>
</dbReference>
<evidence type="ECO:0000256" key="4">
    <source>
        <dbReference type="SAM" id="Coils"/>
    </source>
</evidence>
<reference evidence="7" key="1">
    <citation type="journal article" date="2020" name="Nat. Commun.">
        <title>Large-scale genome sequencing of mycorrhizal fungi provides insights into the early evolution of symbiotic traits.</title>
        <authorList>
            <person name="Miyauchi S."/>
            <person name="Kiss E."/>
            <person name="Kuo A."/>
            <person name="Drula E."/>
            <person name="Kohler A."/>
            <person name="Sanchez-Garcia M."/>
            <person name="Morin E."/>
            <person name="Andreopoulos B."/>
            <person name="Barry K.W."/>
            <person name="Bonito G."/>
            <person name="Buee M."/>
            <person name="Carver A."/>
            <person name="Chen C."/>
            <person name="Cichocki N."/>
            <person name="Clum A."/>
            <person name="Culley D."/>
            <person name="Crous P.W."/>
            <person name="Fauchery L."/>
            <person name="Girlanda M."/>
            <person name="Hayes R.D."/>
            <person name="Keri Z."/>
            <person name="LaButti K."/>
            <person name="Lipzen A."/>
            <person name="Lombard V."/>
            <person name="Magnuson J."/>
            <person name="Maillard F."/>
            <person name="Murat C."/>
            <person name="Nolan M."/>
            <person name="Ohm R.A."/>
            <person name="Pangilinan J."/>
            <person name="Pereira M.F."/>
            <person name="Perotto S."/>
            <person name="Peter M."/>
            <person name="Pfister S."/>
            <person name="Riley R."/>
            <person name="Sitrit Y."/>
            <person name="Stielow J.B."/>
            <person name="Szollosi G."/>
            <person name="Zifcakova L."/>
            <person name="Stursova M."/>
            <person name="Spatafora J.W."/>
            <person name="Tedersoo L."/>
            <person name="Vaario L.M."/>
            <person name="Yamada A."/>
            <person name="Yan M."/>
            <person name="Wang P."/>
            <person name="Xu J."/>
            <person name="Bruns T."/>
            <person name="Baldrian P."/>
            <person name="Vilgalys R."/>
            <person name="Dunand C."/>
            <person name="Henrissat B."/>
            <person name="Grigoriev I.V."/>
            <person name="Hibbett D."/>
            <person name="Nagy L.G."/>
            <person name="Martin F.M."/>
        </authorList>
    </citation>
    <scope>NUCLEOTIDE SEQUENCE</scope>
    <source>
        <strain evidence="7">UH-Tt-Lm1</strain>
    </source>
</reference>
<proteinExistence type="predicted"/>
<evidence type="ECO:0000313" key="7">
    <source>
        <dbReference type="EMBL" id="KAF9786278.1"/>
    </source>
</evidence>
<feature type="region of interest" description="Disordered" evidence="5">
    <location>
        <begin position="655"/>
        <end position="689"/>
    </location>
</feature>
<comment type="caution">
    <text evidence="7">The sequence shown here is derived from an EMBL/GenBank/DDBJ whole genome shotgun (WGS) entry which is preliminary data.</text>
</comment>
<feature type="compositionally biased region" description="Polar residues" evidence="5">
    <location>
        <begin position="657"/>
        <end position="675"/>
    </location>
</feature>